<sequence>MVPLFNPLLVRKLLILDRKMNKGDIDDEGNFSPSQSQHPSSNNHMDEALVAVCGALPLSVWMGEWPLEDLAFD</sequence>
<keyword evidence="3" id="KW-1185">Reference proteome</keyword>
<comment type="caution">
    <text evidence="2">The sequence shown here is derived from an EMBL/GenBank/DDBJ whole genome shotgun (WGS) entry which is preliminary data.</text>
</comment>
<dbReference type="Proteomes" id="UP000824120">
    <property type="component" value="Chromosome 12"/>
</dbReference>
<evidence type="ECO:0000256" key="1">
    <source>
        <dbReference type="SAM" id="MobiDB-lite"/>
    </source>
</evidence>
<name>A0A9J5WCT2_SOLCO</name>
<accession>A0A9J5WCT2</accession>
<proteinExistence type="predicted"/>
<evidence type="ECO:0000313" key="3">
    <source>
        <dbReference type="Proteomes" id="UP000824120"/>
    </source>
</evidence>
<feature type="compositionally biased region" description="Low complexity" evidence="1">
    <location>
        <begin position="32"/>
        <end position="43"/>
    </location>
</feature>
<protein>
    <submittedName>
        <fullName evidence="2">Uncharacterized protein</fullName>
    </submittedName>
</protein>
<feature type="region of interest" description="Disordered" evidence="1">
    <location>
        <begin position="23"/>
        <end position="43"/>
    </location>
</feature>
<evidence type="ECO:0000313" key="2">
    <source>
        <dbReference type="EMBL" id="KAG5572718.1"/>
    </source>
</evidence>
<dbReference type="AlphaFoldDB" id="A0A9J5WCT2"/>
<reference evidence="2 3" key="1">
    <citation type="submission" date="2020-09" db="EMBL/GenBank/DDBJ databases">
        <title>De no assembly of potato wild relative species, Solanum commersonii.</title>
        <authorList>
            <person name="Cho K."/>
        </authorList>
    </citation>
    <scope>NUCLEOTIDE SEQUENCE [LARGE SCALE GENOMIC DNA]</scope>
    <source>
        <strain evidence="2">LZ3.2</strain>
        <tissue evidence="2">Leaf</tissue>
    </source>
</reference>
<organism evidence="2 3">
    <name type="scientific">Solanum commersonii</name>
    <name type="common">Commerson's wild potato</name>
    <name type="synonym">Commerson's nightshade</name>
    <dbReference type="NCBI Taxonomy" id="4109"/>
    <lineage>
        <taxon>Eukaryota</taxon>
        <taxon>Viridiplantae</taxon>
        <taxon>Streptophyta</taxon>
        <taxon>Embryophyta</taxon>
        <taxon>Tracheophyta</taxon>
        <taxon>Spermatophyta</taxon>
        <taxon>Magnoliopsida</taxon>
        <taxon>eudicotyledons</taxon>
        <taxon>Gunneridae</taxon>
        <taxon>Pentapetalae</taxon>
        <taxon>asterids</taxon>
        <taxon>lamiids</taxon>
        <taxon>Solanales</taxon>
        <taxon>Solanaceae</taxon>
        <taxon>Solanoideae</taxon>
        <taxon>Solaneae</taxon>
        <taxon>Solanum</taxon>
    </lineage>
</organism>
<gene>
    <name evidence="2" type="ORF">H5410_062484</name>
</gene>
<dbReference type="EMBL" id="JACXVP010000012">
    <property type="protein sequence ID" value="KAG5572718.1"/>
    <property type="molecule type" value="Genomic_DNA"/>
</dbReference>